<protein>
    <submittedName>
        <fullName evidence="3">Tetratricopeptide repeat protein</fullName>
    </submittedName>
</protein>
<dbReference type="SUPFAM" id="SSF48452">
    <property type="entry name" value="TPR-like"/>
    <property type="match status" value="1"/>
</dbReference>
<dbReference type="KEGG" id="bcou:IC761_12980"/>
<accession>A0A7S9H2K6</accession>
<keyword evidence="4" id="KW-1185">Reference proteome</keyword>
<evidence type="ECO:0000259" key="2">
    <source>
        <dbReference type="Pfam" id="PF21545"/>
    </source>
</evidence>
<dbReference type="EMBL" id="CP061379">
    <property type="protein sequence ID" value="QPF94126.1"/>
    <property type="molecule type" value="Genomic_DNA"/>
</dbReference>
<dbReference type="Pfam" id="PF21545">
    <property type="entry name" value="T7SS_EccA1_N"/>
    <property type="match status" value="1"/>
</dbReference>
<evidence type="ECO:0000256" key="1">
    <source>
        <dbReference type="SAM" id="Phobius"/>
    </source>
</evidence>
<gene>
    <name evidence="3" type="ORF">IC761_12980</name>
</gene>
<organism evidence="3 4">
    <name type="scientific">Bradyrhizobium commune</name>
    <dbReference type="NCBI Taxonomy" id="83627"/>
    <lineage>
        <taxon>Bacteria</taxon>
        <taxon>Pseudomonadati</taxon>
        <taxon>Pseudomonadota</taxon>
        <taxon>Alphaproteobacteria</taxon>
        <taxon>Hyphomicrobiales</taxon>
        <taxon>Nitrobacteraceae</taxon>
        <taxon>Bradyrhizobium</taxon>
    </lineage>
</organism>
<name>A0A7S9H2K6_9BRAD</name>
<evidence type="ECO:0000313" key="3">
    <source>
        <dbReference type="EMBL" id="QPF94126.1"/>
    </source>
</evidence>
<reference evidence="3 4" key="1">
    <citation type="submission" date="2020-09" db="EMBL/GenBank/DDBJ databases">
        <title>Complete genomes of bradyrhizobia occurring on native shrubby legumes in Australia.</title>
        <authorList>
            <person name="Lafay B."/>
        </authorList>
    </citation>
    <scope>NUCLEOTIDE SEQUENCE [LARGE SCALE GENOMIC DNA]</scope>
    <source>
        <strain evidence="3 4">BDV5040</strain>
    </source>
</reference>
<feature type="transmembrane region" description="Helical" evidence="1">
    <location>
        <begin position="25"/>
        <end position="45"/>
    </location>
</feature>
<evidence type="ECO:0000313" key="4">
    <source>
        <dbReference type="Proteomes" id="UP000594621"/>
    </source>
</evidence>
<keyword evidence="1" id="KW-0472">Membrane</keyword>
<dbReference type="InterPro" id="IPR011990">
    <property type="entry name" value="TPR-like_helical_dom_sf"/>
</dbReference>
<proteinExistence type="predicted"/>
<dbReference type="AlphaFoldDB" id="A0A7S9H2K6"/>
<dbReference type="Proteomes" id="UP000594621">
    <property type="component" value="Chromosome"/>
</dbReference>
<keyword evidence="1" id="KW-1133">Transmembrane helix</keyword>
<dbReference type="PIRSF" id="PIRSF030959">
    <property type="entry name" value="UCP030959"/>
    <property type="match status" value="1"/>
</dbReference>
<dbReference type="Gene3D" id="1.25.40.10">
    <property type="entry name" value="Tetratricopeptide repeat domain"/>
    <property type="match status" value="1"/>
</dbReference>
<keyword evidence="1" id="KW-0812">Transmembrane</keyword>
<sequence length="247" mass="27694">MPVALVVLLLDITLIYHASRTGRMQPWAFIILMVPLVGALAYIAVELIPEWFSSPGARQARQRVANRLDPEKRYRELSDRLAATDTITNRAALAEECAKVGRFGEAEQHYDHVLALPMGHDPAYALGKAQAQFSAKRPADALATLDDLQKQWPEFDSADAHLLYARALAEVGRLDEALEEFHAVAGYFPGAEARVRYGMLLQMVGRTAEARVVFNELLIQMRRAPKYLRDAQAEWLNIAEKQLSTPR</sequence>
<feature type="domain" description="ESX-1 secretion system protein EccA1-like N-terminal" evidence="2">
    <location>
        <begin position="79"/>
        <end position="220"/>
    </location>
</feature>
<dbReference type="InterPro" id="IPR049078">
    <property type="entry name" value="T7SS_EccA1-like_N"/>
</dbReference>
<dbReference type="InterPro" id="IPR014562">
    <property type="entry name" value="UCP030959_TPR_rpt-cont"/>
</dbReference>
<dbReference type="RefSeq" id="WP_195803628.1">
    <property type="nucleotide sequence ID" value="NZ_CP061379.1"/>
</dbReference>